<dbReference type="FunFam" id="3.40.50.720:FF:000084">
    <property type="entry name" value="Short-chain dehydrogenase reductase"/>
    <property type="match status" value="1"/>
</dbReference>
<dbReference type="SUPFAM" id="SSF51735">
    <property type="entry name" value="NAD(P)-binding Rossmann-fold domains"/>
    <property type="match status" value="1"/>
</dbReference>
<reference evidence="5" key="1">
    <citation type="submission" date="2024-05" db="EMBL/GenBank/DDBJ databases">
        <title>The Natural Products Discovery Center: Release of the First 8490 Sequenced Strains for Exploring Actinobacteria Biosynthetic Diversity.</title>
        <authorList>
            <person name="Kalkreuter E."/>
            <person name="Kautsar S.A."/>
            <person name="Yang D."/>
            <person name="Bader C.D."/>
            <person name="Teijaro C.N."/>
            <person name="Fluegel L."/>
            <person name="Davis C.M."/>
            <person name="Simpson J.R."/>
            <person name="Lauterbach L."/>
            <person name="Steele A.D."/>
            <person name="Gui C."/>
            <person name="Meng S."/>
            <person name="Li G."/>
            <person name="Viehrig K."/>
            <person name="Ye F."/>
            <person name="Su P."/>
            <person name="Kiefer A.F."/>
            <person name="Nichols A."/>
            <person name="Cepeda A.J."/>
            <person name="Yan W."/>
            <person name="Fan B."/>
            <person name="Jiang Y."/>
            <person name="Adhikari A."/>
            <person name="Zheng C.-J."/>
            <person name="Schuster L."/>
            <person name="Cowan T.M."/>
            <person name="Smanski M.J."/>
            <person name="Chevrette M.G."/>
            <person name="de Carvalho L.P.S."/>
            <person name="Shen B."/>
        </authorList>
    </citation>
    <scope>NUCLEOTIDE SEQUENCE</scope>
    <source>
        <strain evidence="5">NPDC080035</strain>
    </source>
</reference>
<dbReference type="InterPro" id="IPR036291">
    <property type="entry name" value="NAD(P)-bd_dom_sf"/>
</dbReference>
<protein>
    <submittedName>
        <fullName evidence="5">Mycofactocin-coupled SDR family oxidoreductase</fullName>
    </submittedName>
</protein>
<name>A0AAU7G9N6_9MICO</name>
<gene>
    <name evidence="5" type="ORF">AAME72_14770</name>
</gene>
<dbReference type="RefSeq" id="WP_348787310.1">
    <property type="nucleotide sequence ID" value="NZ_CP157390.1"/>
</dbReference>
<dbReference type="NCBIfam" id="TIGR03971">
    <property type="entry name" value="SDR_subfam_1"/>
    <property type="match status" value="1"/>
</dbReference>
<dbReference type="InterPro" id="IPR020904">
    <property type="entry name" value="Sc_DH/Rdtase_CS"/>
</dbReference>
<accession>A0AAU7G9N6</accession>
<dbReference type="GO" id="GO:0016491">
    <property type="term" value="F:oxidoreductase activity"/>
    <property type="evidence" value="ECO:0007669"/>
    <property type="project" value="UniProtKB-KW"/>
</dbReference>
<comment type="similarity">
    <text evidence="1 4">Belongs to the short-chain dehydrogenases/reductases (SDR) family.</text>
</comment>
<dbReference type="PRINTS" id="PR00081">
    <property type="entry name" value="GDHRDH"/>
</dbReference>
<dbReference type="PROSITE" id="PS00061">
    <property type="entry name" value="ADH_SHORT"/>
    <property type="match status" value="1"/>
</dbReference>
<evidence type="ECO:0000256" key="4">
    <source>
        <dbReference type="RuleBase" id="RU000363"/>
    </source>
</evidence>
<dbReference type="PANTHER" id="PTHR24321">
    <property type="entry name" value="DEHYDROGENASES, SHORT CHAIN"/>
    <property type="match status" value="1"/>
</dbReference>
<dbReference type="Pfam" id="PF00106">
    <property type="entry name" value="adh_short"/>
    <property type="match status" value="1"/>
</dbReference>
<keyword evidence="2" id="KW-0560">Oxidoreductase</keyword>
<proteinExistence type="inferred from homology"/>
<sequence length="287" mass="30180">MGMLDGKVALITGGSRGQGRAHAVTCAREGADVIIVDTLDQIGSVVYPMAQQADIDETVRQVEALDRRIVAVVGDVRRQADLDAAVSRGVAEFGRVDILIANAGIFSLAPAHEMTDEMWDDMIAVNLTGVWKSAKAVLPQMMSQGGGSIVMTSSINGLEPGENYVHYCAAKFGVVGVMKTLALEYAKHGIRVNAVHPGAILTPMTSWQGAWDMMSGKPAGEGTEADMLEAGYSFHALKGNGFLSPQRIADAALWLNSDLASSVTGISVPVDAGHLLMPGYNSAPVKG</sequence>
<dbReference type="CDD" id="cd05233">
    <property type="entry name" value="SDR_c"/>
    <property type="match status" value="1"/>
</dbReference>
<dbReference type="InterPro" id="IPR002347">
    <property type="entry name" value="SDR_fam"/>
</dbReference>
<dbReference type="EMBL" id="CP157390">
    <property type="protein sequence ID" value="XBM47337.1"/>
    <property type="molecule type" value="Genomic_DNA"/>
</dbReference>
<dbReference type="NCBIfam" id="NF009467">
    <property type="entry name" value="PRK12826.1-3"/>
    <property type="match status" value="1"/>
</dbReference>
<evidence type="ECO:0000256" key="1">
    <source>
        <dbReference type="ARBA" id="ARBA00006484"/>
    </source>
</evidence>
<dbReference type="PRINTS" id="PR00080">
    <property type="entry name" value="SDRFAMILY"/>
</dbReference>
<dbReference type="InterPro" id="IPR023985">
    <property type="entry name" value="SDR_subfam_1"/>
</dbReference>
<organism evidence="5">
    <name type="scientific">Leifsonia sp. NPDC080035</name>
    <dbReference type="NCBI Taxonomy" id="3143936"/>
    <lineage>
        <taxon>Bacteria</taxon>
        <taxon>Bacillati</taxon>
        <taxon>Actinomycetota</taxon>
        <taxon>Actinomycetes</taxon>
        <taxon>Micrococcales</taxon>
        <taxon>Microbacteriaceae</taxon>
        <taxon>Leifsonia</taxon>
    </lineage>
</organism>
<evidence type="ECO:0000313" key="5">
    <source>
        <dbReference type="EMBL" id="XBM47337.1"/>
    </source>
</evidence>
<keyword evidence="3" id="KW-0520">NAD</keyword>
<evidence type="ECO:0000256" key="3">
    <source>
        <dbReference type="ARBA" id="ARBA00023027"/>
    </source>
</evidence>
<dbReference type="PANTHER" id="PTHR24321:SF8">
    <property type="entry name" value="ESTRADIOL 17-BETA-DEHYDROGENASE 8-RELATED"/>
    <property type="match status" value="1"/>
</dbReference>
<evidence type="ECO:0000256" key="2">
    <source>
        <dbReference type="ARBA" id="ARBA00023002"/>
    </source>
</evidence>
<dbReference type="AlphaFoldDB" id="A0AAU7G9N6"/>
<dbReference type="Gene3D" id="3.40.50.720">
    <property type="entry name" value="NAD(P)-binding Rossmann-like Domain"/>
    <property type="match status" value="1"/>
</dbReference>